<dbReference type="OrthoDB" id="23692at2"/>
<dbReference type="SUPFAM" id="SSF141868">
    <property type="entry name" value="EAL domain-like"/>
    <property type="match status" value="1"/>
</dbReference>
<dbReference type="RefSeq" id="WP_123380770.1">
    <property type="nucleotide sequence ID" value="NZ_RJKN01000007.1"/>
</dbReference>
<name>A0A3N1GAB4_9ACTN</name>
<dbReference type="InParanoid" id="A0A3N1GAB4"/>
<keyword evidence="3" id="KW-1185">Reference proteome</keyword>
<feature type="domain" description="EAL" evidence="1">
    <location>
        <begin position="32"/>
        <end position="277"/>
    </location>
</feature>
<evidence type="ECO:0000313" key="3">
    <source>
        <dbReference type="Proteomes" id="UP000276232"/>
    </source>
</evidence>
<organism evidence="2 3">
    <name type="scientific">Pseudokineococcus lusitanus</name>
    <dbReference type="NCBI Taxonomy" id="763993"/>
    <lineage>
        <taxon>Bacteria</taxon>
        <taxon>Bacillati</taxon>
        <taxon>Actinomycetota</taxon>
        <taxon>Actinomycetes</taxon>
        <taxon>Kineosporiales</taxon>
        <taxon>Kineosporiaceae</taxon>
        <taxon>Pseudokineococcus</taxon>
    </lineage>
</organism>
<evidence type="ECO:0000259" key="1">
    <source>
        <dbReference type="PROSITE" id="PS50883"/>
    </source>
</evidence>
<dbReference type="InterPro" id="IPR001633">
    <property type="entry name" value="EAL_dom"/>
</dbReference>
<accession>A0A3N1GAB4</accession>
<dbReference type="CDD" id="cd01948">
    <property type="entry name" value="EAL"/>
    <property type="match status" value="1"/>
</dbReference>
<proteinExistence type="predicted"/>
<dbReference type="InterPro" id="IPR035919">
    <property type="entry name" value="EAL_sf"/>
</dbReference>
<evidence type="ECO:0000313" key="2">
    <source>
        <dbReference type="EMBL" id="ROP27172.1"/>
    </source>
</evidence>
<reference evidence="2 3" key="1">
    <citation type="journal article" date="2015" name="Stand. Genomic Sci.">
        <title>Genomic Encyclopedia of Bacterial and Archaeal Type Strains, Phase III: the genomes of soil and plant-associated and newly described type strains.</title>
        <authorList>
            <person name="Whitman W.B."/>
            <person name="Woyke T."/>
            <person name="Klenk H.P."/>
            <person name="Zhou Y."/>
            <person name="Lilburn T.G."/>
            <person name="Beck B.J."/>
            <person name="De Vos P."/>
            <person name="Vandamme P."/>
            <person name="Eisen J.A."/>
            <person name="Garrity G."/>
            <person name="Hugenholtz P."/>
            <person name="Kyrpides N.C."/>
        </authorList>
    </citation>
    <scope>NUCLEOTIDE SEQUENCE [LARGE SCALE GENOMIC DNA]</scope>
    <source>
        <strain evidence="2 3">CECT 7306</strain>
    </source>
</reference>
<dbReference type="PANTHER" id="PTHR33121">
    <property type="entry name" value="CYCLIC DI-GMP PHOSPHODIESTERASE PDEF"/>
    <property type="match status" value="1"/>
</dbReference>
<dbReference type="SMART" id="SM00052">
    <property type="entry name" value="EAL"/>
    <property type="match status" value="1"/>
</dbReference>
<dbReference type="Gene3D" id="3.20.20.450">
    <property type="entry name" value="EAL domain"/>
    <property type="match status" value="1"/>
</dbReference>
<dbReference type="EMBL" id="RJKN01000007">
    <property type="protein sequence ID" value="ROP27172.1"/>
    <property type="molecule type" value="Genomic_DNA"/>
</dbReference>
<dbReference type="PROSITE" id="PS50883">
    <property type="entry name" value="EAL"/>
    <property type="match status" value="1"/>
</dbReference>
<comment type="caution">
    <text evidence="2">The sequence shown here is derived from an EMBL/GenBank/DDBJ whole genome shotgun (WGS) entry which is preliminary data.</text>
</comment>
<dbReference type="AlphaFoldDB" id="A0A3N1GAB4"/>
<sequence length="390" mass="40017">MTPAAAAALAASALPAPPAAAPVRRARSRPSRGRGPAAVRAVLGDPALLDLAVQPIVDVARGAVAGYEVLARPDERLGVGPADLFGAARHDLACLAELHVVALRAARELRDSLPADTFLTVNVDPRALGMPLVLEELLGWGPLGGVVVELLEGEWPEDPRPLRAGLDAVTCAGALVALDDVGSAWAGLAHVLEVRPALVKVDRGLADGLGRDPAAEAAVRAVGELAATLDAWVCLEGVERPEQLAAAARLRVPLAQGYLLGRPGRAWPQPDLGPLLGAGRQRTSSGLGALAVAEAPGELERDAHGRPVAVVQPMPDGTPWRHPAMTLSAATRPQDALHRAMARLPRHRFAPLVVTGPDGRPVGLVPVDVLAAAVAGLPLQGPAASHPAAG</sequence>
<dbReference type="InterPro" id="IPR050706">
    <property type="entry name" value="Cyclic-di-GMP_PDE-like"/>
</dbReference>
<dbReference type="PANTHER" id="PTHR33121:SF76">
    <property type="entry name" value="SIGNALING PROTEIN"/>
    <property type="match status" value="1"/>
</dbReference>
<dbReference type="GO" id="GO:0071111">
    <property type="term" value="F:cyclic-guanylate-specific phosphodiesterase activity"/>
    <property type="evidence" value="ECO:0007669"/>
    <property type="project" value="InterPro"/>
</dbReference>
<protein>
    <submittedName>
        <fullName evidence="2">EAL domain-containing protein (Putative c-di-GMP-specific phosphodiesterase class I)</fullName>
    </submittedName>
</protein>
<dbReference type="Proteomes" id="UP000276232">
    <property type="component" value="Unassembled WGS sequence"/>
</dbReference>
<gene>
    <name evidence="2" type="ORF">EDC03_2696</name>
</gene>
<dbReference type="Pfam" id="PF00563">
    <property type="entry name" value="EAL"/>
    <property type="match status" value="1"/>
</dbReference>